<evidence type="ECO:0000313" key="5">
    <source>
        <dbReference type="EMBL" id="CDF52139.1"/>
    </source>
</evidence>
<dbReference type="GO" id="GO:1990837">
    <property type="term" value="F:sequence-specific double-stranded DNA binding"/>
    <property type="evidence" value="ECO:0007669"/>
    <property type="project" value="TreeGrafter"/>
</dbReference>
<dbReference type="Pfam" id="PF00250">
    <property type="entry name" value="Forkhead"/>
    <property type="match status" value="1"/>
</dbReference>
<dbReference type="Gene3D" id="1.10.10.10">
    <property type="entry name" value="Winged helix-like DNA-binding domain superfamily/Winged helix DNA-binding domain"/>
    <property type="match status" value="1"/>
</dbReference>
<reference evidence="5" key="1">
    <citation type="submission" date="2013-05" db="EMBL/GenBank/DDBJ databases">
        <authorList>
            <person name="Janssen R."/>
        </authorList>
    </citation>
    <scope>NUCLEOTIDE SEQUENCE</scope>
    <source>
        <tissue evidence="5">Whole organism</tissue>
    </source>
</reference>
<evidence type="ECO:0000256" key="3">
    <source>
        <dbReference type="SAM" id="MobiDB-lite"/>
    </source>
</evidence>
<dbReference type="PROSITE" id="PS00658">
    <property type="entry name" value="FORK_HEAD_2"/>
    <property type="match status" value="1"/>
</dbReference>
<dbReference type="InterPro" id="IPR036388">
    <property type="entry name" value="WH-like_DNA-bd_sf"/>
</dbReference>
<dbReference type="GO" id="GO:0003700">
    <property type="term" value="F:DNA-binding transcription factor activity"/>
    <property type="evidence" value="ECO:0007669"/>
    <property type="project" value="InterPro"/>
</dbReference>
<dbReference type="PROSITE" id="PS00657">
    <property type="entry name" value="FORK_HEAD_1"/>
    <property type="match status" value="1"/>
</dbReference>
<sequence>MVKIETSESSGLNTVLKSSFSISSMFPEVARRTPSPVADTATNSHIVCSPVISDSGDSRTNDSDRVDSMSNSDEKLSQVRTDSEKTDGRSTDDKQQVTDKDSNAEDKTKNNRGEKPPFSYNALIMMAIRQSPEKRLTLNGIYEFIMKNFPYYRENKQGWQNSIRHNLSLNKCFVKVPRHYDDPGKGNYWMLDPSSDDVFIGGTTGKLRRRSTAASRNRLAAFKRTVPGVLSSGSLSLPTDKTSAMYWPMSNVLSLHQPSPLFRHPSSAYSYGNIIAPSPIGKSTNHNFSVDRLINPDPYPRSSGILHPVVASLRTGLNLSSMGPYSSNLDGQSYLYPHVAHVQTTNSPYDLYPGLRGLNASNAFNSNLSHHMVHGSSILGLRTEGGAFNSIQIIGRPS</sequence>
<feature type="compositionally biased region" description="Basic and acidic residues" evidence="3">
    <location>
        <begin position="56"/>
        <end position="115"/>
    </location>
</feature>
<accession>S6DLM2</accession>
<feature type="DNA-binding region" description="Fork-head" evidence="2">
    <location>
        <begin position="115"/>
        <end position="209"/>
    </location>
</feature>
<evidence type="ECO:0000256" key="2">
    <source>
        <dbReference type="PROSITE-ProRule" id="PRU00089"/>
    </source>
</evidence>
<dbReference type="PRINTS" id="PR00053">
    <property type="entry name" value="FORKHEAD"/>
</dbReference>
<organism evidence="5">
    <name type="scientific">Euperipatoides kanangrensis</name>
    <dbReference type="NCBI Taxonomy" id="488523"/>
    <lineage>
        <taxon>Eukaryota</taxon>
        <taxon>Metazoa</taxon>
        <taxon>Ecdysozoa</taxon>
        <taxon>Onychophora</taxon>
        <taxon>Udeonychophora</taxon>
        <taxon>Euonychophora</taxon>
        <taxon>Peripatopsidae</taxon>
        <taxon>Euperipatoides</taxon>
    </lineage>
</organism>
<proteinExistence type="evidence at transcript level"/>
<dbReference type="InterPro" id="IPR018122">
    <property type="entry name" value="TF_fork_head_CS_1"/>
</dbReference>
<keyword evidence="1 2" id="KW-0238">DNA-binding</keyword>
<gene>
    <name evidence="5" type="primary">sloppy-paired</name>
</gene>
<dbReference type="PANTHER" id="PTHR46617">
    <property type="entry name" value="FORKHEAD BOX PROTEIN G1"/>
    <property type="match status" value="1"/>
</dbReference>
<evidence type="ECO:0000256" key="1">
    <source>
        <dbReference type="ARBA" id="ARBA00023125"/>
    </source>
</evidence>
<dbReference type="InterPro" id="IPR047208">
    <property type="entry name" value="FOXG1"/>
</dbReference>
<feature type="region of interest" description="Disordered" evidence="3">
    <location>
        <begin position="48"/>
        <end position="117"/>
    </location>
</feature>
<dbReference type="InterPro" id="IPR036390">
    <property type="entry name" value="WH_DNA-bd_sf"/>
</dbReference>
<dbReference type="CDD" id="cd20021">
    <property type="entry name" value="FH_FOXG"/>
    <property type="match status" value="1"/>
</dbReference>
<comment type="subcellular location">
    <subcellularLocation>
        <location evidence="2">Nucleus</location>
    </subcellularLocation>
</comment>
<dbReference type="GO" id="GO:0006357">
    <property type="term" value="P:regulation of transcription by RNA polymerase II"/>
    <property type="evidence" value="ECO:0007669"/>
    <property type="project" value="TreeGrafter"/>
</dbReference>
<dbReference type="AlphaFoldDB" id="S6DLM2"/>
<feature type="domain" description="Fork-head" evidence="4">
    <location>
        <begin position="115"/>
        <end position="209"/>
    </location>
</feature>
<protein>
    <submittedName>
        <fullName evidence="5">Transcription factor</fullName>
    </submittedName>
</protein>
<name>S6DLM2_9BILA</name>
<dbReference type="EMBL" id="HG004125">
    <property type="protein sequence ID" value="CDF52139.1"/>
    <property type="molecule type" value="mRNA"/>
</dbReference>
<dbReference type="SUPFAM" id="SSF46785">
    <property type="entry name" value="Winged helix' DNA-binding domain"/>
    <property type="match status" value="1"/>
</dbReference>
<dbReference type="PROSITE" id="PS50039">
    <property type="entry name" value="FORK_HEAD_3"/>
    <property type="match status" value="1"/>
</dbReference>
<dbReference type="PANTHER" id="PTHR46617:SF3">
    <property type="entry name" value="FORKHEAD BOX PROTEIN G1"/>
    <property type="match status" value="1"/>
</dbReference>
<dbReference type="FunFam" id="1.10.10.10:FF:000135">
    <property type="entry name" value="forkhead box protein G1"/>
    <property type="match status" value="1"/>
</dbReference>
<dbReference type="InterPro" id="IPR001766">
    <property type="entry name" value="Fork_head_dom"/>
</dbReference>
<evidence type="ECO:0000259" key="4">
    <source>
        <dbReference type="PROSITE" id="PS50039"/>
    </source>
</evidence>
<dbReference type="GO" id="GO:0005634">
    <property type="term" value="C:nucleus"/>
    <property type="evidence" value="ECO:0007669"/>
    <property type="project" value="UniProtKB-SubCell"/>
</dbReference>
<dbReference type="SMART" id="SM00339">
    <property type="entry name" value="FH"/>
    <property type="match status" value="1"/>
</dbReference>
<keyword evidence="2" id="KW-0539">Nucleus</keyword>
<dbReference type="InterPro" id="IPR030456">
    <property type="entry name" value="TF_fork_head_CS_2"/>
</dbReference>
<reference evidence="5" key="2">
    <citation type="submission" date="2013-08" db="EMBL/GenBank/DDBJ databases">
        <title>Deciphering the onychophoran segmentation gene cascade: gene expression reveals limited involvement of pair rule gene orthologs in segmentation, but a highly conserved segment polarity gene network.</title>
        <authorList>
            <person name="Janssen R.J."/>
            <person name="Budd G.E."/>
        </authorList>
    </citation>
    <scope>NUCLEOTIDE SEQUENCE</scope>
    <source>
        <tissue evidence="5">Whole organism</tissue>
    </source>
</reference>